<feature type="region of interest" description="Disordered" evidence="1">
    <location>
        <begin position="873"/>
        <end position="892"/>
    </location>
</feature>
<feature type="compositionally biased region" description="Pro residues" evidence="1">
    <location>
        <begin position="561"/>
        <end position="576"/>
    </location>
</feature>
<evidence type="ECO:0000313" key="3">
    <source>
        <dbReference type="EMBL" id="KAE8163058.1"/>
    </source>
</evidence>
<dbReference type="AlphaFoldDB" id="A0A5N6UWL1"/>
<evidence type="ECO:0008006" key="5">
    <source>
        <dbReference type="Google" id="ProtNLM"/>
    </source>
</evidence>
<gene>
    <name evidence="3" type="ORF">BDV40DRAFT_147172</name>
</gene>
<accession>A0A5N6UWL1</accession>
<reference evidence="3 4" key="1">
    <citation type="submission" date="2019-04" db="EMBL/GenBank/DDBJ databases">
        <title>Friends and foes A comparative genomics study of 23 Aspergillus species from section Flavi.</title>
        <authorList>
            <consortium name="DOE Joint Genome Institute"/>
            <person name="Kjaerbolling I."/>
            <person name="Vesth T."/>
            <person name="Frisvad J.C."/>
            <person name="Nybo J.L."/>
            <person name="Theobald S."/>
            <person name="Kildgaard S."/>
            <person name="Isbrandt T."/>
            <person name="Kuo A."/>
            <person name="Sato A."/>
            <person name="Lyhne E.K."/>
            <person name="Kogle M.E."/>
            <person name="Wiebenga A."/>
            <person name="Kun R.S."/>
            <person name="Lubbers R.J."/>
            <person name="Makela M.R."/>
            <person name="Barry K."/>
            <person name="Chovatia M."/>
            <person name="Clum A."/>
            <person name="Daum C."/>
            <person name="Haridas S."/>
            <person name="He G."/>
            <person name="LaButti K."/>
            <person name="Lipzen A."/>
            <person name="Mondo S."/>
            <person name="Riley R."/>
            <person name="Salamov A."/>
            <person name="Simmons B.A."/>
            <person name="Magnuson J.K."/>
            <person name="Henrissat B."/>
            <person name="Mortensen U.H."/>
            <person name="Larsen T.O."/>
            <person name="Devries R.P."/>
            <person name="Grigoriev I.V."/>
            <person name="Machida M."/>
            <person name="Baker S.E."/>
            <person name="Andersen M.R."/>
        </authorList>
    </citation>
    <scope>NUCLEOTIDE SEQUENCE [LARGE SCALE GENOMIC DNA]</scope>
    <source>
        <strain evidence="3 4">CBS 117626</strain>
    </source>
</reference>
<feature type="compositionally biased region" description="Basic and acidic residues" evidence="1">
    <location>
        <begin position="877"/>
        <end position="892"/>
    </location>
</feature>
<feature type="region of interest" description="Disordered" evidence="1">
    <location>
        <begin position="625"/>
        <end position="746"/>
    </location>
</feature>
<organism evidence="3 4">
    <name type="scientific">Aspergillus tamarii</name>
    <dbReference type="NCBI Taxonomy" id="41984"/>
    <lineage>
        <taxon>Eukaryota</taxon>
        <taxon>Fungi</taxon>
        <taxon>Dikarya</taxon>
        <taxon>Ascomycota</taxon>
        <taxon>Pezizomycotina</taxon>
        <taxon>Eurotiomycetes</taxon>
        <taxon>Eurotiomycetidae</taxon>
        <taxon>Eurotiales</taxon>
        <taxon>Aspergillaceae</taxon>
        <taxon>Aspergillus</taxon>
        <taxon>Aspergillus subgen. Circumdati</taxon>
    </lineage>
</organism>
<feature type="region of interest" description="Disordered" evidence="1">
    <location>
        <begin position="1"/>
        <end position="23"/>
    </location>
</feature>
<evidence type="ECO:0000256" key="2">
    <source>
        <dbReference type="SAM" id="Phobius"/>
    </source>
</evidence>
<sequence>MTTSDSGHASEGIVKDVGNKGAQPKSRNTNIFRWTLGLVVRLCIWYILLTPFFRCPAQLSDLNESSPRVCKPYLVARSYVEPHVLPYYNTYGAPYVEKARPYVVVLNEKVYTPAADVAKLGYDKYGAPALDQALTYGSKQWEKQVAPLLQSARDGASELYNAEVAPQVRRVTAAVSPYYQKANSAFETTCVGYIQPFFARTRPFIGKTYSSGQNVLTTTVMPYAQTSWSSVIYFVNSWLWPQITGLYSENVEPQLVKIGQRLASYREGKQLRKVVEEVDNSSEQQASIVPTSSEASKTESSFTTSTTVVSSTSRALSPTELAAQTREKIESDLRTWQEKFSVAADKGIEDLKERLYELVGDYVNGGAKYHGESLVTALETAVEHELSAVKLRIGELTEALPNEYSLAEQTAQSELLKDIRQAAVIIRDRAHAIREWHTSFDQELVHRVSVTVNSTLDVLDSVRDLGLQEIGIRWAWMDGVTYKDWARYHALKAQFEDWKGKFREVGMRHPKLEDARALSDDILSHGMDTAEAAAKELARLKDVGRWKIAAREVSDNFDTRPGPPPSWPMPSKPSKPGPQEHTLHTDSSDHEASMHHEAGNASSAAQGIAESEDQALGFDDASIAQDQRTSEGGESSSEGLEPSDARAESDGHIETDPLTAQQTDRDDDTTRSTWGVAAAKAMSRQGGTDFEEVPENIRSAFNSARENYAEAERSAGGESSKSHEQVAREQLNDTDNLHKLQAPSPSSAHYEAIENLVSELLAGKDPSFARDVMDKLHAIYGTSHYEPQRDYVANDRTASIPSSSATSMPVGEHSVEDNFEQPEGFAPVADSATSSDVYTPSEPAFPLESTEQQHTRTATNEDDFILDTTETAAYRMQESDDKLEETSVRDDL</sequence>
<feature type="compositionally biased region" description="Basic and acidic residues" evidence="1">
    <location>
        <begin position="643"/>
        <end position="655"/>
    </location>
</feature>
<dbReference type="Proteomes" id="UP000326950">
    <property type="component" value="Unassembled WGS sequence"/>
</dbReference>
<feature type="region of interest" description="Disordered" evidence="1">
    <location>
        <begin position="783"/>
        <end position="866"/>
    </location>
</feature>
<dbReference type="EMBL" id="ML738621">
    <property type="protein sequence ID" value="KAE8163058.1"/>
    <property type="molecule type" value="Genomic_DNA"/>
</dbReference>
<dbReference type="OrthoDB" id="3260408at2759"/>
<protein>
    <recommendedName>
        <fullName evidence="5">Transcription factor hoxa13</fullName>
    </recommendedName>
</protein>
<feature type="compositionally biased region" description="Low complexity" evidence="1">
    <location>
        <begin position="630"/>
        <end position="639"/>
    </location>
</feature>
<feature type="compositionally biased region" description="Basic and acidic residues" evidence="1">
    <location>
        <begin position="707"/>
        <end position="738"/>
    </location>
</feature>
<evidence type="ECO:0000313" key="4">
    <source>
        <dbReference type="Proteomes" id="UP000326950"/>
    </source>
</evidence>
<feature type="compositionally biased region" description="Polar residues" evidence="1">
    <location>
        <begin position="849"/>
        <end position="858"/>
    </location>
</feature>
<name>A0A5N6UWL1_ASPTM</name>
<keyword evidence="2" id="KW-1133">Transmembrane helix</keyword>
<dbReference type="PANTHER" id="PTHR23242:SF9">
    <property type="entry name" value="TRANSCRIPTION FACTOR HOXA13"/>
    <property type="match status" value="1"/>
</dbReference>
<feature type="region of interest" description="Disordered" evidence="1">
    <location>
        <begin position="282"/>
        <end position="304"/>
    </location>
</feature>
<feature type="region of interest" description="Disordered" evidence="1">
    <location>
        <begin position="554"/>
        <end position="609"/>
    </location>
</feature>
<feature type="transmembrane region" description="Helical" evidence="2">
    <location>
        <begin position="31"/>
        <end position="53"/>
    </location>
</feature>
<keyword evidence="2" id="KW-0812">Transmembrane</keyword>
<proteinExistence type="predicted"/>
<feature type="compositionally biased region" description="Polar residues" evidence="1">
    <location>
        <begin position="796"/>
        <end position="807"/>
    </location>
</feature>
<keyword evidence="2" id="KW-0472">Membrane</keyword>
<feature type="compositionally biased region" description="Low complexity" evidence="1">
    <location>
        <begin position="291"/>
        <end position="304"/>
    </location>
</feature>
<dbReference type="PANTHER" id="PTHR23242">
    <property type="entry name" value="TRANSCRIPTION FACTOR HOXA13"/>
    <property type="match status" value="1"/>
</dbReference>
<feature type="compositionally biased region" description="Basic and acidic residues" evidence="1">
    <location>
        <begin position="581"/>
        <end position="598"/>
    </location>
</feature>
<keyword evidence="4" id="KW-1185">Reference proteome</keyword>
<evidence type="ECO:0000256" key="1">
    <source>
        <dbReference type="SAM" id="MobiDB-lite"/>
    </source>
</evidence>